<dbReference type="GO" id="GO:0022857">
    <property type="term" value="F:transmembrane transporter activity"/>
    <property type="evidence" value="ECO:0007669"/>
    <property type="project" value="InterPro"/>
</dbReference>
<dbReference type="SUPFAM" id="SSF53850">
    <property type="entry name" value="Periplasmic binding protein-like II"/>
    <property type="match status" value="1"/>
</dbReference>
<dbReference type="GO" id="GO:0043190">
    <property type="term" value="C:ATP-binding cassette (ABC) transporter complex"/>
    <property type="evidence" value="ECO:0007669"/>
    <property type="project" value="InterPro"/>
</dbReference>
<dbReference type="AlphaFoldDB" id="A0A543D0S9"/>
<gene>
    <name evidence="3" type="ORF">FB558_7419</name>
</gene>
<dbReference type="Proteomes" id="UP000315677">
    <property type="component" value="Unassembled WGS sequence"/>
</dbReference>
<dbReference type="InterPro" id="IPR007210">
    <property type="entry name" value="ABC_Gly_betaine_transp_sub-bd"/>
</dbReference>
<dbReference type="PROSITE" id="PS51257">
    <property type="entry name" value="PROKAR_LIPOPROTEIN"/>
    <property type="match status" value="1"/>
</dbReference>
<evidence type="ECO:0000313" key="3">
    <source>
        <dbReference type="EMBL" id="TQM02778.1"/>
    </source>
</evidence>
<comment type="caution">
    <text evidence="3">The sequence shown here is derived from an EMBL/GenBank/DDBJ whole genome shotgun (WGS) entry which is preliminary data.</text>
</comment>
<feature type="chain" id="PRO_5021725179" evidence="1">
    <location>
        <begin position="23"/>
        <end position="322"/>
    </location>
</feature>
<dbReference type="OrthoDB" id="9781705at2"/>
<keyword evidence="1" id="KW-0732">Signal</keyword>
<sequence length="322" mass="34899">MRRRAAALVAAAMLVVTGCGLSQNTAIPFTVTPGTITPVPALEDATITVGSKDFTEQILVGYIAELALSAAGANVRDLTNIQGSSNSRLALLNGDIDLTWEYTGTGWINYLGNTEPIPDEQAQYEAVRDADLAQNGVRWLPYSELNNTYAFGVTEAYAQEHGLRTTSDMTAFLQENPDEAIFCVETEFASRQDGLPGVQAAYGFPTTEVKTFGTGAIYAGIAGGTCNFGEIFTTDGRIAGLNLRVLEDDRKFFPQYNICVVLREETYQRYPEIEQVMQPVAMALTNDEMIELGKRVDVDGDDPGIVAKDWMVSKGFIGADTA</sequence>
<dbReference type="Pfam" id="PF04069">
    <property type="entry name" value="OpuAC"/>
    <property type="match status" value="1"/>
</dbReference>
<dbReference type="Gene3D" id="3.40.190.10">
    <property type="entry name" value="Periplasmic binding protein-like II"/>
    <property type="match status" value="1"/>
</dbReference>
<organism evidence="3 4">
    <name type="scientific">Pseudonocardia kunmingensis</name>
    <dbReference type="NCBI Taxonomy" id="630975"/>
    <lineage>
        <taxon>Bacteria</taxon>
        <taxon>Bacillati</taxon>
        <taxon>Actinomycetota</taxon>
        <taxon>Actinomycetes</taxon>
        <taxon>Pseudonocardiales</taxon>
        <taxon>Pseudonocardiaceae</taxon>
        <taxon>Pseudonocardia</taxon>
    </lineage>
</organism>
<feature type="domain" description="ABC-type glycine betaine transport system substrate-binding" evidence="2">
    <location>
        <begin position="45"/>
        <end position="311"/>
    </location>
</feature>
<keyword evidence="4" id="KW-1185">Reference proteome</keyword>
<name>A0A543D0S9_9PSEU</name>
<reference evidence="3 4" key="1">
    <citation type="submission" date="2019-06" db="EMBL/GenBank/DDBJ databases">
        <title>Sequencing the genomes of 1000 actinobacteria strains.</title>
        <authorList>
            <person name="Klenk H.-P."/>
        </authorList>
    </citation>
    <scope>NUCLEOTIDE SEQUENCE [LARGE SCALE GENOMIC DNA]</scope>
    <source>
        <strain evidence="3 4">DSM 45301</strain>
    </source>
</reference>
<dbReference type="RefSeq" id="WP_142062120.1">
    <property type="nucleotide sequence ID" value="NZ_VFPA01000006.1"/>
</dbReference>
<dbReference type="CDD" id="cd13611">
    <property type="entry name" value="PBP2_YehZ"/>
    <property type="match status" value="1"/>
</dbReference>
<evidence type="ECO:0000256" key="1">
    <source>
        <dbReference type="SAM" id="SignalP"/>
    </source>
</evidence>
<evidence type="ECO:0000313" key="4">
    <source>
        <dbReference type="Proteomes" id="UP000315677"/>
    </source>
</evidence>
<feature type="signal peptide" evidence="1">
    <location>
        <begin position="1"/>
        <end position="22"/>
    </location>
</feature>
<dbReference type="Gene3D" id="3.40.190.120">
    <property type="entry name" value="Osmoprotection protein (prox), domain 2"/>
    <property type="match status" value="1"/>
</dbReference>
<evidence type="ECO:0000259" key="2">
    <source>
        <dbReference type="Pfam" id="PF04069"/>
    </source>
</evidence>
<accession>A0A543D0S9</accession>
<protein>
    <submittedName>
        <fullName evidence="3">Osmoprotectant transport system substrate-binding protein</fullName>
    </submittedName>
</protein>
<proteinExistence type="predicted"/>
<dbReference type="EMBL" id="VFPA01000006">
    <property type="protein sequence ID" value="TQM02778.1"/>
    <property type="molecule type" value="Genomic_DNA"/>
</dbReference>